<evidence type="ECO:0000256" key="4">
    <source>
        <dbReference type="ARBA" id="ARBA00012485"/>
    </source>
</evidence>
<proteinExistence type="predicted"/>
<dbReference type="InterPro" id="IPR035983">
    <property type="entry name" value="Hect_E3_ubiquitin_ligase"/>
</dbReference>
<dbReference type="SMART" id="SM00678">
    <property type="entry name" value="WWE"/>
    <property type="match status" value="1"/>
</dbReference>
<evidence type="ECO:0000256" key="7">
    <source>
        <dbReference type="ARBA" id="ARBA00022786"/>
    </source>
</evidence>
<dbReference type="PANTHER" id="PTHR11254">
    <property type="entry name" value="HECT DOMAIN UBIQUITIN-PROTEIN LIGASE"/>
    <property type="match status" value="1"/>
</dbReference>
<evidence type="ECO:0000313" key="12">
    <source>
        <dbReference type="EMBL" id="CAJ1371322.1"/>
    </source>
</evidence>
<dbReference type="EC" id="2.3.2.26" evidence="4"/>
<dbReference type="PANTHER" id="PTHR11254:SF440">
    <property type="entry name" value="E3 UBIQUITIN-PROTEIN LIGASE NEDD-4"/>
    <property type="match status" value="1"/>
</dbReference>
<dbReference type="Gene3D" id="3.30.2160.10">
    <property type="entry name" value="Hect, E3 ligase catalytic domain"/>
    <property type="match status" value="1"/>
</dbReference>
<dbReference type="InterPro" id="IPR050409">
    <property type="entry name" value="E3_ubiq-protein_ligase"/>
</dbReference>
<dbReference type="GO" id="GO:0006511">
    <property type="term" value="P:ubiquitin-dependent protein catabolic process"/>
    <property type="evidence" value="ECO:0007669"/>
    <property type="project" value="TreeGrafter"/>
</dbReference>
<feature type="domain" description="HECT" evidence="10">
    <location>
        <begin position="135"/>
        <end position="692"/>
    </location>
</feature>
<dbReference type="InterPro" id="IPR018123">
    <property type="entry name" value="WWE-dom_subgr"/>
</dbReference>
<evidence type="ECO:0000256" key="6">
    <source>
        <dbReference type="ARBA" id="ARBA00022679"/>
    </source>
</evidence>
<comment type="subcellular location">
    <subcellularLocation>
        <location evidence="2">Nucleus</location>
    </subcellularLocation>
</comment>
<dbReference type="InterPro" id="IPR004170">
    <property type="entry name" value="WWE_dom"/>
</dbReference>
<dbReference type="GO" id="GO:0005634">
    <property type="term" value="C:nucleus"/>
    <property type="evidence" value="ECO:0007669"/>
    <property type="project" value="UniProtKB-SubCell"/>
</dbReference>
<evidence type="ECO:0000256" key="3">
    <source>
        <dbReference type="ARBA" id="ARBA00004906"/>
    </source>
</evidence>
<dbReference type="SUPFAM" id="SSF117839">
    <property type="entry name" value="WWE domain"/>
    <property type="match status" value="1"/>
</dbReference>
<dbReference type="GO" id="GO:0008270">
    <property type="term" value="F:zinc ion binding"/>
    <property type="evidence" value="ECO:0007669"/>
    <property type="project" value="InterPro"/>
</dbReference>
<evidence type="ECO:0000259" key="11">
    <source>
        <dbReference type="PROSITE" id="PS50918"/>
    </source>
</evidence>
<dbReference type="GO" id="GO:0061630">
    <property type="term" value="F:ubiquitin protein ligase activity"/>
    <property type="evidence" value="ECO:0007669"/>
    <property type="project" value="UniProtKB-EC"/>
</dbReference>
<evidence type="ECO:0000256" key="5">
    <source>
        <dbReference type="ARBA" id="ARBA00022553"/>
    </source>
</evidence>
<dbReference type="PROSITE" id="PS50918">
    <property type="entry name" value="WWE"/>
    <property type="match status" value="1"/>
</dbReference>
<reference evidence="12" key="1">
    <citation type="submission" date="2023-08" db="EMBL/GenBank/DDBJ databases">
        <authorList>
            <person name="Chen Y."/>
            <person name="Shah S."/>
            <person name="Dougan E. K."/>
            <person name="Thang M."/>
            <person name="Chan C."/>
        </authorList>
    </citation>
    <scope>NUCLEOTIDE SEQUENCE</scope>
</reference>
<comment type="caution">
    <text evidence="12">The sequence shown here is derived from an EMBL/GenBank/DDBJ whole genome shotgun (WGS) entry which is preliminary data.</text>
</comment>
<dbReference type="Proteomes" id="UP001178507">
    <property type="component" value="Unassembled WGS sequence"/>
</dbReference>
<dbReference type="InterPro" id="IPR000569">
    <property type="entry name" value="HECT_dom"/>
</dbReference>
<dbReference type="GO" id="GO:0000209">
    <property type="term" value="P:protein polyubiquitination"/>
    <property type="evidence" value="ECO:0007669"/>
    <property type="project" value="TreeGrafter"/>
</dbReference>
<dbReference type="InterPro" id="IPR037197">
    <property type="entry name" value="WWE_dom_sf"/>
</dbReference>
<evidence type="ECO:0000313" key="13">
    <source>
        <dbReference type="Proteomes" id="UP001178507"/>
    </source>
</evidence>
<keyword evidence="13" id="KW-1185">Reference proteome</keyword>
<dbReference type="Pfam" id="PF00632">
    <property type="entry name" value="HECT"/>
    <property type="match status" value="2"/>
</dbReference>
<name>A0AA36HLI2_9DINO</name>
<evidence type="ECO:0000256" key="2">
    <source>
        <dbReference type="ARBA" id="ARBA00004123"/>
    </source>
</evidence>
<evidence type="ECO:0000259" key="10">
    <source>
        <dbReference type="PROSITE" id="PS50237"/>
    </source>
</evidence>
<dbReference type="EMBL" id="CAUJNA010000068">
    <property type="protein sequence ID" value="CAJ1371322.1"/>
    <property type="molecule type" value="Genomic_DNA"/>
</dbReference>
<evidence type="ECO:0000256" key="1">
    <source>
        <dbReference type="ARBA" id="ARBA00000885"/>
    </source>
</evidence>
<dbReference type="GO" id="GO:0005737">
    <property type="term" value="C:cytoplasm"/>
    <property type="evidence" value="ECO:0007669"/>
    <property type="project" value="TreeGrafter"/>
</dbReference>
<dbReference type="Gene3D" id="3.90.1750.10">
    <property type="entry name" value="Hect, E3 ligase catalytic domains"/>
    <property type="match status" value="1"/>
</dbReference>
<dbReference type="SUPFAM" id="SSF56204">
    <property type="entry name" value="Hect, E3 ligase catalytic domain"/>
    <property type="match status" value="2"/>
</dbReference>
<evidence type="ECO:0000256" key="8">
    <source>
        <dbReference type="ARBA" id="ARBA00023242"/>
    </source>
</evidence>
<dbReference type="SMART" id="SM00119">
    <property type="entry name" value="HECTc"/>
    <property type="match status" value="1"/>
</dbReference>
<keyword evidence="6" id="KW-0808">Transferase</keyword>
<dbReference type="PROSITE" id="PS50237">
    <property type="entry name" value="HECT"/>
    <property type="match status" value="1"/>
</dbReference>
<protein>
    <recommendedName>
        <fullName evidence="4">HECT-type E3 ubiquitin transferase</fullName>
        <ecNumber evidence="4">2.3.2.26</ecNumber>
    </recommendedName>
</protein>
<accession>A0AA36HLI2</accession>
<comment type="catalytic activity">
    <reaction evidence="1">
        <text>S-ubiquitinyl-[E2 ubiquitin-conjugating enzyme]-L-cysteine + [acceptor protein]-L-lysine = [E2 ubiquitin-conjugating enzyme]-L-cysteine + N(6)-ubiquitinyl-[acceptor protein]-L-lysine.</text>
        <dbReference type="EC" id="2.3.2.26"/>
    </reaction>
</comment>
<dbReference type="AlphaFoldDB" id="A0AA36HLI2"/>
<organism evidence="12 13">
    <name type="scientific">Effrenium voratum</name>
    <dbReference type="NCBI Taxonomy" id="2562239"/>
    <lineage>
        <taxon>Eukaryota</taxon>
        <taxon>Sar</taxon>
        <taxon>Alveolata</taxon>
        <taxon>Dinophyceae</taxon>
        <taxon>Suessiales</taxon>
        <taxon>Symbiodiniaceae</taxon>
        <taxon>Effrenium</taxon>
    </lineage>
</organism>
<comment type="pathway">
    <text evidence="3">Protein modification; protein ubiquitination.</text>
</comment>
<dbReference type="Gene3D" id="3.30.720.50">
    <property type="match status" value="1"/>
</dbReference>
<evidence type="ECO:0000256" key="9">
    <source>
        <dbReference type="PROSITE-ProRule" id="PRU00104"/>
    </source>
</evidence>
<keyword evidence="8" id="KW-0539">Nucleus</keyword>
<keyword evidence="5" id="KW-0597">Phosphoprotein</keyword>
<feature type="domain" description="WWE" evidence="11">
    <location>
        <begin position="553"/>
        <end position="628"/>
    </location>
</feature>
<keyword evidence="7 9" id="KW-0833">Ubl conjugation pathway</keyword>
<sequence length="692" mass="77066">MAALDPGALLTKRAFMGNDGLLHKLQSSDEFISLRSQEDTPRARMPALFRTGRKKPTAADQEAVKVFSARLEQLQRSFGWEPGKTPSTARSLEVSAPFAGGDADPQRRLKAAEQMLAWSFAKTTARTGREWLQGFKIQFTGDDAGIDHGGLTKAWVQELGHALWGSETFFDTHAAGNFFKLDSTTDVVMHAFHVKAESLYRWVGHFLAYAVYQGCVLDCALSPWALRWLMRVSDTQAALPSILAAVAGSWRRDGDDTKIATISGSVLLSHMDDKQGLPPEIQLRASGRRMYSVSFPRAACDGSRQAGKRPWPGDRIEADFDGDIESAELVEGRIHWSDGDVWLRCSDSPVHLHAALPVYEPTAAGDDQLLEDLATMDPAMANSLWRVRYEMPEEDLQWLTFSYAGKELVPGGDDKEVDASNRAEYVRLCCKAALMYSSQRALQAFSDGFFDVLPPSMFQGAPVDIFQWLLLGNAQISDGQIDKLEQLVIPDGLVPKHLKDSAEVMDSAKWAFQIIRRGDNNFRSRLFEFWTGSGRLPLGGVEAIEPKPRLQVMVSQEKQLVPANYVWDVQIPGGWREYSPQMCANLTNMAEAGLRMCEFGTGHAMVVIDLGAGLQISRRTGERRRIRRRQLQSDESSVPVIVKRIDSWPKTRLPEGHTCGNELWIPFCDSEEELAELLNMAVMNFEAGFAMS</sequence>
<gene>
    <name evidence="12" type="ORF">EVOR1521_LOCUS1647</name>
</gene>
<dbReference type="Gene3D" id="3.30.2410.10">
    <property type="entry name" value="Hect, E3 ligase catalytic domain"/>
    <property type="match status" value="1"/>
</dbReference>
<dbReference type="Pfam" id="PF02825">
    <property type="entry name" value="WWE"/>
    <property type="match status" value="1"/>
</dbReference>
<feature type="active site" description="Glycyl thioester intermediate" evidence="9">
    <location>
        <position position="659"/>
    </location>
</feature>